<gene>
    <name evidence="2" type="ORF">ABVK25_007232</name>
</gene>
<feature type="region of interest" description="Disordered" evidence="1">
    <location>
        <begin position="129"/>
        <end position="176"/>
    </location>
</feature>
<accession>A0ABR4B3N9</accession>
<sequence length="176" mass="19979">MGSISYHSTSRSCVPSANSCKDMPRKILVKWSSIAILIHRKERFTRLATRSEFEACYQWHSVLKVRDGDIKWKSLPFPYDTALLGKEYGNVLSWVNDGQNKQPVAVPTNIIVVEEQNMRTTGLLVLGGESQREAAGQRDNSSERRRCLGRARTKRERKREQKVKVKGIQGSATRSS</sequence>
<feature type="compositionally biased region" description="Basic and acidic residues" evidence="1">
    <location>
        <begin position="130"/>
        <end position="146"/>
    </location>
</feature>
<reference evidence="2 3" key="1">
    <citation type="submission" date="2024-09" db="EMBL/GenBank/DDBJ databases">
        <title>Rethinking Asexuality: The Enigmatic Case of Functional Sexual Genes in Lepraria (Stereocaulaceae).</title>
        <authorList>
            <person name="Doellman M."/>
            <person name="Sun Y."/>
            <person name="Barcenas-Pena A."/>
            <person name="Lumbsch H.T."/>
            <person name="Grewe F."/>
        </authorList>
    </citation>
    <scope>NUCLEOTIDE SEQUENCE [LARGE SCALE GENOMIC DNA]</scope>
    <source>
        <strain evidence="2 3">Grewe 0041</strain>
    </source>
</reference>
<evidence type="ECO:0000313" key="2">
    <source>
        <dbReference type="EMBL" id="KAL2052360.1"/>
    </source>
</evidence>
<evidence type="ECO:0000256" key="1">
    <source>
        <dbReference type="SAM" id="MobiDB-lite"/>
    </source>
</evidence>
<dbReference type="Proteomes" id="UP001590951">
    <property type="component" value="Unassembled WGS sequence"/>
</dbReference>
<proteinExistence type="predicted"/>
<comment type="caution">
    <text evidence="2">The sequence shown here is derived from an EMBL/GenBank/DDBJ whole genome shotgun (WGS) entry which is preliminary data.</text>
</comment>
<dbReference type="EMBL" id="JBHFEH010000027">
    <property type="protein sequence ID" value="KAL2052360.1"/>
    <property type="molecule type" value="Genomic_DNA"/>
</dbReference>
<feature type="compositionally biased region" description="Basic residues" evidence="1">
    <location>
        <begin position="147"/>
        <end position="157"/>
    </location>
</feature>
<keyword evidence="3" id="KW-1185">Reference proteome</keyword>
<organism evidence="2 3">
    <name type="scientific">Lepraria finkii</name>
    <dbReference type="NCBI Taxonomy" id="1340010"/>
    <lineage>
        <taxon>Eukaryota</taxon>
        <taxon>Fungi</taxon>
        <taxon>Dikarya</taxon>
        <taxon>Ascomycota</taxon>
        <taxon>Pezizomycotina</taxon>
        <taxon>Lecanoromycetes</taxon>
        <taxon>OSLEUM clade</taxon>
        <taxon>Lecanoromycetidae</taxon>
        <taxon>Lecanorales</taxon>
        <taxon>Lecanorineae</taxon>
        <taxon>Stereocaulaceae</taxon>
        <taxon>Lepraria</taxon>
    </lineage>
</organism>
<protein>
    <submittedName>
        <fullName evidence="2">Uncharacterized protein</fullName>
    </submittedName>
</protein>
<name>A0ABR4B3N9_9LECA</name>
<evidence type="ECO:0000313" key="3">
    <source>
        <dbReference type="Proteomes" id="UP001590951"/>
    </source>
</evidence>